<dbReference type="GO" id="GO:0016491">
    <property type="term" value="F:oxidoreductase activity"/>
    <property type="evidence" value="ECO:0007669"/>
    <property type="project" value="UniProtKB-KW"/>
</dbReference>
<dbReference type="Gene3D" id="3.30.1050.10">
    <property type="entry name" value="SCP2 sterol-binding domain"/>
    <property type="match status" value="1"/>
</dbReference>
<feature type="domain" description="SCP2" evidence="4">
    <location>
        <begin position="9"/>
        <end position="106"/>
    </location>
</feature>
<proteinExistence type="inferred from homology"/>
<protein>
    <recommendedName>
        <fullName evidence="4">SCP2 domain-containing protein</fullName>
    </recommendedName>
</protein>
<dbReference type="PANTHER" id="PTHR42808">
    <property type="entry name" value="HYDROXYSTEROID DEHYDROGENASE-LIKE PROTEIN 2"/>
    <property type="match status" value="1"/>
</dbReference>
<dbReference type="AlphaFoldDB" id="A0A7S8FGY3"/>
<comment type="similarity">
    <text evidence="1">Belongs to the short-chain dehydrogenases/reductases (SDR) family.</text>
</comment>
<dbReference type="EMBL" id="CP047423">
    <property type="protein sequence ID" value="QPD05652.1"/>
    <property type="molecule type" value="Genomic_DNA"/>
</dbReference>
<dbReference type="SUPFAM" id="SSF55718">
    <property type="entry name" value="SCP-like"/>
    <property type="match status" value="1"/>
</dbReference>
<evidence type="ECO:0000259" key="4">
    <source>
        <dbReference type="Pfam" id="PF02036"/>
    </source>
</evidence>
<evidence type="ECO:0000313" key="6">
    <source>
        <dbReference type="Proteomes" id="UP000593737"/>
    </source>
</evidence>
<sequence length="112" mass="12149">MKAKTIREVLDTLPSKLDKDAAEDVDAVYQFDLQGAQGGQYQLLVKNGSCVVKDGTHDDPHVTLSMAGEDCIRILNGQLSSMTMAMSGRLQITGDIGLAMQLKSLFPNIVEH</sequence>
<evidence type="ECO:0000256" key="2">
    <source>
        <dbReference type="ARBA" id="ARBA00022857"/>
    </source>
</evidence>
<dbReference type="InterPro" id="IPR036527">
    <property type="entry name" value="SCP2_sterol-bd_dom_sf"/>
</dbReference>
<dbReference type="Proteomes" id="UP000593737">
    <property type="component" value="Chromosome"/>
</dbReference>
<dbReference type="KEGG" id="nkf:Nkreftii_003426"/>
<dbReference type="PANTHER" id="PTHR42808:SF3">
    <property type="entry name" value="HYDROXYSTEROID DEHYDROGENASE-LIKE PROTEIN 2"/>
    <property type="match status" value="1"/>
</dbReference>
<keyword evidence="3" id="KW-0560">Oxidoreductase</keyword>
<name>A0A7S8FGY3_9BACT</name>
<evidence type="ECO:0000313" key="5">
    <source>
        <dbReference type="EMBL" id="QPD05652.1"/>
    </source>
</evidence>
<evidence type="ECO:0000256" key="1">
    <source>
        <dbReference type="ARBA" id="ARBA00006484"/>
    </source>
</evidence>
<keyword evidence="2" id="KW-0521">NADP</keyword>
<evidence type="ECO:0000256" key="3">
    <source>
        <dbReference type="ARBA" id="ARBA00023002"/>
    </source>
</evidence>
<dbReference type="InterPro" id="IPR003033">
    <property type="entry name" value="SCP2_sterol-bd_dom"/>
</dbReference>
<dbReference type="Pfam" id="PF02036">
    <property type="entry name" value="SCP2"/>
    <property type="match status" value="1"/>
</dbReference>
<accession>A0A7S8FGY3</accession>
<organism evidence="5 6">
    <name type="scientific">Candidatus Nitrospira kreftii</name>
    <dbReference type="NCBI Taxonomy" id="2652173"/>
    <lineage>
        <taxon>Bacteria</taxon>
        <taxon>Pseudomonadati</taxon>
        <taxon>Nitrospirota</taxon>
        <taxon>Nitrospiria</taxon>
        <taxon>Nitrospirales</taxon>
        <taxon>Nitrospiraceae</taxon>
        <taxon>Nitrospira</taxon>
    </lineage>
</organism>
<gene>
    <name evidence="5" type="ORF">Nkreftii_003426</name>
</gene>
<reference evidence="5 6" key="1">
    <citation type="journal article" date="2020" name="ISME J.">
        <title>Enrichment and physiological characterization of a novel comammox Nitrospira indicates ammonium inhibition of complete nitrification.</title>
        <authorList>
            <person name="Sakoula D."/>
            <person name="Koch H."/>
            <person name="Frank J."/>
            <person name="Jetten M.S.M."/>
            <person name="van Kessel M.A.H.J."/>
            <person name="Lucker S."/>
        </authorList>
    </citation>
    <scope>NUCLEOTIDE SEQUENCE [LARGE SCALE GENOMIC DNA]</scope>
    <source>
        <strain evidence="5">Comreactor17</strain>
    </source>
</reference>
<dbReference type="InterPro" id="IPR051935">
    <property type="entry name" value="HSDL2"/>
</dbReference>